<reference evidence="1 2" key="2">
    <citation type="submission" date="2012-02" db="EMBL/GenBank/DDBJ databases">
        <title>Improved High-Quality Draft sequence of Eubacterium cellulosolvens 6.</title>
        <authorList>
            <consortium name="US DOE Joint Genome Institute"/>
            <person name="Lucas S."/>
            <person name="Han J."/>
            <person name="Lapidus A."/>
            <person name="Cheng J.-F."/>
            <person name="Goodwin L."/>
            <person name="Pitluck S."/>
            <person name="Peters L."/>
            <person name="Mikhailova N."/>
            <person name="Gu W."/>
            <person name="Detter J.C."/>
            <person name="Han C."/>
            <person name="Tapia R."/>
            <person name="Land M."/>
            <person name="Hauser L."/>
            <person name="Kyrpides N."/>
            <person name="Ivanova N."/>
            <person name="Pagani I."/>
            <person name="Johnson E."/>
            <person name="Mukhopadhyay B."/>
            <person name="Anderson I."/>
            <person name="Woyke T."/>
        </authorList>
    </citation>
    <scope>NUCLEOTIDE SEQUENCE [LARGE SCALE GENOMIC DNA]</scope>
    <source>
        <strain evidence="1 2">6</strain>
    </source>
</reference>
<dbReference type="STRING" id="633697.EubceDRAFT1_1682"/>
<dbReference type="Proteomes" id="UP000005753">
    <property type="component" value="Chromosome"/>
</dbReference>
<dbReference type="AlphaFoldDB" id="I5AUJ1"/>
<accession>I5AUJ1</accession>
<dbReference type="EMBL" id="CM001487">
    <property type="protein sequence ID" value="EIM57464.1"/>
    <property type="molecule type" value="Genomic_DNA"/>
</dbReference>
<evidence type="ECO:0000313" key="2">
    <source>
        <dbReference type="Proteomes" id="UP000005753"/>
    </source>
</evidence>
<keyword evidence="2" id="KW-1185">Reference proteome</keyword>
<dbReference type="HOGENOM" id="CLU_3389495_0_0_9"/>
<sequence>MTEKGGSVRRELFFNGKTDLMTPKVLSKKYKI</sequence>
<organism evidence="1 2">
    <name type="scientific">Eubacterium cellulosolvens (strain ATCC 43171 / JCM 9499 / 6)</name>
    <name type="common">Cillobacterium cellulosolvens</name>
    <dbReference type="NCBI Taxonomy" id="633697"/>
    <lineage>
        <taxon>Bacteria</taxon>
        <taxon>Bacillati</taxon>
        <taxon>Bacillota</taxon>
        <taxon>Clostridia</taxon>
        <taxon>Eubacteriales</taxon>
        <taxon>Eubacteriaceae</taxon>
        <taxon>Eubacterium</taxon>
    </lineage>
</organism>
<evidence type="ECO:0000313" key="1">
    <source>
        <dbReference type="EMBL" id="EIM57464.1"/>
    </source>
</evidence>
<gene>
    <name evidence="1" type="ORF">EubceDRAFT1_1682</name>
</gene>
<proteinExistence type="predicted"/>
<reference evidence="1 2" key="1">
    <citation type="submission" date="2010-08" db="EMBL/GenBank/DDBJ databases">
        <authorList>
            <consortium name="US DOE Joint Genome Institute (JGI-PGF)"/>
            <person name="Lucas S."/>
            <person name="Copeland A."/>
            <person name="Lapidus A."/>
            <person name="Cheng J.-F."/>
            <person name="Bruce D."/>
            <person name="Goodwin L."/>
            <person name="Pitluck S."/>
            <person name="Land M.L."/>
            <person name="Hauser L."/>
            <person name="Chang Y.-J."/>
            <person name="Anderson I.J."/>
            <person name="Johnson E."/>
            <person name="Mulhopadhyay B."/>
            <person name="Kyrpides N."/>
            <person name="Woyke T.J."/>
        </authorList>
    </citation>
    <scope>NUCLEOTIDE SEQUENCE [LARGE SCALE GENOMIC DNA]</scope>
    <source>
        <strain evidence="1 2">6</strain>
    </source>
</reference>
<protein>
    <submittedName>
        <fullName evidence="1">Uncharacterized protein</fullName>
    </submittedName>
</protein>
<name>I5AUJ1_EUBC6</name>